<name>A0ABQ1FPX0_9GAMM</name>
<comment type="caution">
    <text evidence="2">The sequence shown here is derived from an EMBL/GenBank/DDBJ whole genome shotgun (WGS) entry which is preliminary data.</text>
</comment>
<dbReference type="Proteomes" id="UP000620046">
    <property type="component" value="Unassembled WGS sequence"/>
</dbReference>
<organism evidence="2 3">
    <name type="scientific">Dyella nitratireducens</name>
    <dbReference type="NCBI Taxonomy" id="1849580"/>
    <lineage>
        <taxon>Bacteria</taxon>
        <taxon>Pseudomonadati</taxon>
        <taxon>Pseudomonadota</taxon>
        <taxon>Gammaproteobacteria</taxon>
        <taxon>Lysobacterales</taxon>
        <taxon>Rhodanobacteraceae</taxon>
        <taxon>Dyella</taxon>
    </lineage>
</organism>
<accession>A0ABQ1FPX0</accession>
<dbReference type="EMBL" id="BMJA01000001">
    <property type="protein sequence ID" value="GGA24900.1"/>
    <property type="molecule type" value="Genomic_DNA"/>
</dbReference>
<keyword evidence="1" id="KW-0732">Signal</keyword>
<sequence length="165" mass="17641">MKKMVSAFALAAFSTSCMAGNVLNVQTPAVLPQETNIPDVIKAQCKVPELVGDQVFESVSKVYERTKQVDGSANLTNGLLLKTTITSVWGASHGGGWTGPKHISVTLDLIKDGKVLQTTTSKRTSNGGVWGAFKSTCGIMDRLAKEVGEDAADWIKDNLSEVRDN</sequence>
<evidence type="ECO:0000313" key="2">
    <source>
        <dbReference type="EMBL" id="GGA24900.1"/>
    </source>
</evidence>
<proteinExistence type="predicted"/>
<evidence type="ECO:0000256" key="1">
    <source>
        <dbReference type="SAM" id="SignalP"/>
    </source>
</evidence>
<feature type="signal peptide" evidence="1">
    <location>
        <begin position="1"/>
        <end position="19"/>
    </location>
</feature>
<gene>
    <name evidence="2" type="ORF">GCM10010981_11730</name>
</gene>
<protein>
    <recommendedName>
        <fullName evidence="4">Lipoprotein</fullName>
    </recommendedName>
</protein>
<keyword evidence="3" id="KW-1185">Reference proteome</keyword>
<dbReference type="PROSITE" id="PS51257">
    <property type="entry name" value="PROKAR_LIPOPROTEIN"/>
    <property type="match status" value="1"/>
</dbReference>
<evidence type="ECO:0008006" key="4">
    <source>
        <dbReference type="Google" id="ProtNLM"/>
    </source>
</evidence>
<reference evidence="3" key="1">
    <citation type="journal article" date="2019" name="Int. J. Syst. Evol. Microbiol.">
        <title>The Global Catalogue of Microorganisms (GCM) 10K type strain sequencing project: providing services to taxonomists for standard genome sequencing and annotation.</title>
        <authorList>
            <consortium name="The Broad Institute Genomics Platform"/>
            <consortium name="The Broad Institute Genome Sequencing Center for Infectious Disease"/>
            <person name="Wu L."/>
            <person name="Ma J."/>
        </authorList>
    </citation>
    <scope>NUCLEOTIDE SEQUENCE [LARGE SCALE GENOMIC DNA]</scope>
    <source>
        <strain evidence="3">CGMCC 1.15439</strain>
    </source>
</reference>
<dbReference type="RefSeq" id="WP_188793300.1">
    <property type="nucleotide sequence ID" value="NZ_BMJA01000001.1"/>
</dbReference>
<evidence type="ECO:0000313" key="3">
    <source>
        <dbReference type="Proteomes" id="UP000620046"/>
    </source>
</evidence>
<feature type="chain" id="PRO_5047482688" description="Lipoprotein" evidence="1">
    <location>
        <begin position="20"/>
        <end position="165"/>
    </location>
</feature>